<organism evidence="6 7">
    <name type="scientific">Guyanagaster necrorhizus</name>
    <dbReference type="NCBI Taxonomy" id="856835"/>
    <lineage>
        <taxon>Eukaryota</taxon>
        <taxon>Fungi</taxon>
        <taxon>Dikarya</taxon>
        <taxon>Basidiomycota</taxon>
        <taxon>Agaricomycotina</taxon>
        <taxon>Agaricomycetes</taxon>
        <taxon>Agaricomycetidae</taxon>
        <taxon>Agaricales</taxon>
        <taxon>Marasmiineae</taxon>
        <taxon>Physalacriaceae</taxon>
        <taxon>Guyanagaster</taxon>
    </lineage>
</organism>
<dbReference type="SUPFAM" id="SSF144232">
    <property type="entry name" value="HIT/MYND zinc finger-like"/>
    <property type="match status" value="1"/>
</dbReference>
<feature type="domain" description="MYND-type" evidence="5">
    <location>
        <begin position="232"/>
        <end position="270"/>
    </location>
</feature>
<evidence type="ECO:0000256" key="2">
    <source>
        <dbReference type="ARBA" id="ARBA00022771"/>
    </source>
</evidence>
<reference evidence="6" key="1">
    <citation type="submission" date="2020-11" db="EMBL/GenBank/DDBJ databases">
        <title>Adaptations for nitrogen fixation in a non-lichenized fungal sporocarp promotes dispersal by wood-feeding termites.</title>
        <authorList>
            <consortium name="DOE Joint Genome Institute"/>
            <person name="Koch R.A."/>
            <person name="Yoon G."/>
            <person name="Arayal U."/>
            <person name="Lail K."/>
            <person name="Amirebrahimi M."/>
            <person name="Labutti K."/>
            <person name="Lipzen A."/>
            <person name="Riley R."/>
            <person name="Barry K."/>
            <person name="Henrissat B."/>
            <person name="Grigoriev I.V."/>
            <person name="Herr J.R."/>
            <person name="Aime M.C."/>
        </authorList>
    </citation>
    <scope>NUCLEOTIDE SEQUENCE</scope>
    <source>
        <strain evidence="6">MCA 3950</strain>
    </source>
</reference>
<accession>A0A9P7VLB4</accession>
<dbReference type="Gene3D" id="6.10.140.2220">
    <property type="match status" value="1"/>
</dbReference>
<protein>
    <recommendedName>
        <fullName evidence="5">MYND-type domain-containing protein</fullName>
    </recommendedName>
</protein>
<dbReference type="GeneID" id="66099974"/>
<evidence type="ECO:0000256" key="1">
    <source>
        <dbReference type="ARBA" id="ARBA00022723"/>
    </source>
</evidence>
<comment type="caution">
    <text evidence="6">The sequence shown here is derived from an EMBL/GenBank/DDBJ whole genome shotgun (WGS) entry which is preliminary data.</text>
</comment>
<name>A0A9P7VLB4_9AGAR</name>
<keyword evidence="1" id="KW-0479">Metal-binding</keyword>
<dbReference type="GO" id="GO:0008270">
    <property type="term" value="F:zinc ion binding"/>
    <property type="evidence" value="ECO:0007669"/>
    <property type="project" value="UniProtKB-KW"/>
</dbReference>
<dbReference type="PROSITE" id="PS50865">
    <property type="entry name" value="ZF_MYND_2"/>
    <property type="match status" value="1"/>
</dbReference>
<dbReference type="RefSeq" id="XP_043035519.1">
    <property type="nucleotide sequence ID" value="XM_043177687.1"/>
</dbReference>
<evidence type="ECO:0000256" key="4">
    <source>
        <dbReference type="PROSITE-ProRule" id="PRU00134"/>
    </source>
</evidence>
<evidence type="ECO:0000256" key="3">
    <source>
        <dbReference type="ARBA" id="ARBA00022833"/>
    </source>
</evidence>
<gene>
    <name evidence="6" type="ORF">BT62DRAFT_1010796</name>
</gene>
<dbReference type="InterPro" id="IPR002893">
    <property type="entry name" value="Znf_MYND"/>
</dbReference>
<sequence>MNRNVGLSVLQALQEAGWCQLLLNAKKLLKTCLGSNYFGDNGPHVGRFREILETRPYMRVFQAQVRMFFESGDYKSSAQTIIEILRLGPRDNMRQRSHLGPILCRLERYSDALYLARPWMEDFIVDRKVYMPPFRDGTVFKAPERRLFSPEVEKNLGNSPCSMTYTAARAAFKLWGDCEESRQSLRIASKGNPHVIVKVLGKIKRPNDVWNWANEHPDAKGATFKKCGKPYCTQKERRAAEFQQCSSCHLVSYCGQACQKDDWKRHKPDTSSRFTISHSETLNNIFFRFTGKSTLHISLVVYRLVHAPVIVFSTEDVRVKAGFDSQPESICVHSLGPTFIL</sequence>
<evidence type="ECO:0000259" key="5">
    <source>
        <dbReference type="PROSITE" id="PS50865"/>
    </source>
</evidence>
<keyword evidence="2 4" id="KW-0863">Zinc-finger</keyword>
<proteinExistence type="predicted"/>
<evidence type="ECO:0000313" key="6">
    <source>
        <dbReference type="EMBL" id="KAG7442019.1"/>
    </source>
</evidence>
<dbReference type="AlphaFoldDB" id="A0A9P7VLB4"/>
<dbReference type="Proteomes" id="UP000812287">
    <property type="component" value="Unassembled WGS sequence"/>
</dbReference>
<evidence type="ECO:0000313" key="7">
    <source>
        <dbReference type="Proteomes" id="UP000812287"/>
    </source>
</evidence>
<dbReference type="Pfam" id="PF01753">
    <property type="entry name" value="zf-MYND"/>
    <property type="match status" value="1"/>
</dbReference>
<dbReference type="OrthoDB" id="432970at2759"/>
<dbReference type="EMBL" id="MU250554">
    <property type="protein sequence ID" value="KAG7442019.1"/>
    <property type="molecule type" value="Genomic_DNA"/>
</dbReference>
<keyword evidence="3" id="KW-0862">Zinc</keyword>
<keyword evidence="7" id="KW-1185">Reference proteome</keyword>